<reference evidence="1" key="1">
    <citation type="journal article" date="2008" name="Science">
        <title>The Physcomitrella genome reveals evolutionary insights into the conquest of land by plants.</title>
        <authorList>
            <person name="Rensing S."/>
            <person name="Lang D."/>
            <person name="Zimmer A."/>
            <person name="Terry A."/>
            <person name="Salamov A."/>
            <person name="Shapiro H."/>
            <person name="Nishiyama T."/>
            <person name="Perroud P.-F."/>
            <person name="Lindquist E."/>
            <person name="Kamisugi Y."/>
            <person name="Tanahashi T."/>
            <person name="Sakakibara K."/>
            <person name="Fujita T."/>
            <person name="Oishi K."/>
            <person name="Shin-I T."/>
            <person name="Kuroki Y."/>
            <person name="Toyoda A."/>
            <person name="Suzuki Y."/>
            <person name="Hashimoto A."/>
            <person name="Yamaguchi K."/>
            <person name="Sugano A."/>
            <person name="Kohara Y."/>
            <person name="Fujiyama A."/>
            <person name="Anterola A."/>
            <person name="Aoki S."/>
            <person name="Ashton N."/>
            <person name="Barbazuk W.B."/>
            <person name="Barker E."/>
            <person name="Bennetzen J."/>
            <person name="Bezanilla M."/>
            <person name="Blankenship R."/>
            <person name="Cho S.H."/>
            <person name="Dutcher S."/>
            <person name="Estelle M."/>
            <person name="Fawcett J.A."/>
            <person name="Gundlach H."/>
            <person name="Hanada K."/>
            <person name="Heyl A."/>
            <person name="Hicks K.A."/>
            <person name="Hugh J."/>
            <person name="Lohr M."/>
            <person name="Mayer K."/>
            <person name="Melkozernov A."/>
            <person name="Murata T."/>
            <person name="Nelson D."/>
            <person name="Pils B."/>
            <person name="Prigge M."/>
            <person name="Reiss B."/>
            <person name="Renner T."/>
            <person name="Rombauts S."/>
            <person name="Rushton P."/>
            <person name="Sanderfoot A."/>
            <person name="Schween G."/>
            <person name="Shiu S.-H."/>
            <person name="Stueber K."/>
            <person name="Theodoulou F.L."/>
            <person name="Tu H."/>
            <person name="Van de Peer Y."/>
            <person name="Verrier P.J."/>
            <person name="Waters E."/>
            <person name="Wood A."/>
            <person name="Yang L."/>
            <person name="Cove D."/>
            <person name="Cuming A."/>
            <person name="Hasebe M."/>
            <person name="Lucas S."/>
            <person name="Mishler D.B."/>
            <person name="Reski R."/>
            <person name="Grigoriev I."/>
            <person name="Quatrano R.S."/>
            <person name="Boore J.L."/>
        </authorList>
    </citation>
    <scope>NUCLEOTIDE SEQUENCE [LARGE SCALE GENOMIC DNA]</scope>
</reference>
<accession>A9U2Y2</accession>
<gene>
    <name evidence="1" type="ORF">PHYPADRAFT_101044</name>
</gene>
<dbReference type="AlphaFoldDB" id="A9U2Y2"/>
<organism>
    <name type="scientific">Physcomitrium patens</name>
    <name type="common">Spreading-leaved earth moss</name>
    <name type="synonym">Physcomitrella patens</name>
    <dbReference type="NCBI Taxonomy" id="3218"/>
    <lineage>
        <taxon>Eukaryota</taxon>
        <taxon>Viridiplantae</taxon>
        <taxon>Streptophyta</taxon>
        <taxon>Embryophyta</taxon>
        <taxon>Bryophyta</taxon>
        <taxon>Bryophytina</taxon>
        <taxon>Bryopsida</taxon>
        <taxon>Funariidae</taxon>
        <taxon>Funariales</taxon>
        <taxon>Funariaceae</taxon>
        <taxon>Physcomitrium</taxon>
    </lineage>
</organism>
<evidence type="ECO:0000313" key="1">
    <source>
        <dbReference type="EMBL" id="EDQ49958.1"/>
    </source>
</evidence>
<protein>
    <submittedName>
        <fullName evidence="1">Predicted protein</fullName>
    </submittedName>
</protein>
<dbReference type="EMBL" id="DS545333">
    <property type="protein sequence ID" value="EDQ49958.1"/>
    <property type="molecule type" value="Genomic_DNA"/>
</dbReference>
<proteinExistence type="predicted"/>
<sequence length="109" mass="12196">MHAITVRAPSQHSSELYRLLLTSYLSETSKLMRFNCGWEDATTTEMESIAKALHLDRSVKLEGTNSKPAGQEWMARLEGSTSLPFIEIVRSSTSVVHLFQSFVLIGCSF</sequence>
<name>A9U2Y2_PHYPA</name>